<gene>
    <name evidence="2" type="ORF">GTA08_BOTSDO05936</name>
</gene>
<dbReference type="EMBL" id="WWBZ02000033">
    <property type="protein sequence ID" value="KAF4306768.1"/>
    <property type="molecule type" value="Genomic_DNA"/>
</dbReference>
<evidence type="ECO:0000313" key="2">
    <source>
        <dbReference type="EMBL" id="KAF4306768.1"/>
    </source>
</evidence>
<dbReference type="OrthoDB" id="5281164at2759"/>
<name>A0A8H4IX89_9PEZI</name>
<keyword evidence="3" id="KW-1185">Reference proteome</keyword>
<comment type="caution">
    <text evidence="2">The sequence shown here is derived from an EMBL/GenBank/DDBJ whole genome shotgun (WGS) entry which is preliminary data.</text>
</comment>
<proteinExistence type="predicted"/>
<reference evidence="2" key="1">
    <citation type="submission" date="2020-04" db="EMBL/GenBank/DDBJ databases">
        <title>Genome Assembly and Annotation of Botryosphaeria dothidea sdau 11-99, a Latent Pathogen of Apple Fruit Ring Rot in China.</title>
        <authorList>
            <person name="Yu C."/>
            <person name="Diao Y."/>
            <person name="Lu Q."/>
            <person name="Zhao J."/>
            <person name="Cui S."/>
            <person name="Peng C."/>
            <person name="He B."/>
            <person name="Liu H."/>
        </authorList>
    </citation>
    <scope>NUCLEOTIDE SEQUENCE [LARGE SCALE GENOMIC DNA]</scope>
    <source>
        <strain evidence="2">Sdau11-99</strain>
    </source>
</reference>
<dbReference type="InterPro" id="IPR001810">
    <property type="entry name" value="F-box_dom"/>
</dbReference>
<evidence type="ECO:0000259" key="1">
    <source>
        <dbReference type="PROSITE" id="PS50181"/>
    </source>
</evidence>
<dbReference type="AlphaFoldDB" id="A0A8H4IX89"/>
<organism evidence="2 3">
    <name type="scientific">Botryosphaeria dothidea</name>
    <dbReference type="NCBI Taxonomy" id="55169"/>
    <lineage>
        <taxon>Eukaryota</taxon>
        <taxon>Fungi</taxon>
        <taxon>Dikarya</taxon>
        <taxon>Ascomycota</taxon>
        <taxon>Pezizomycotina</taxon>
        <taxon>Dothideomycetes</taxon>
        <taxon>Dothideomycetes incertae sedis</taxon>
        <taxon>Botryosphaeriales</taxon>
        <taxon>Botryosphaeriaceae</taxon>
        <taxon>Botryosphaeria</taxon>
    </lineage>
</organism>
<feature type="domain" description="F-box" evidence="1">
    <location>
        <begin position="1"/>
        <end position="47"/>
    </location>
</feature>
<sequence length="238" mass="27173">MQLLDLPPELLTSITSHLRFPETTLLRATCRVFATLIPPQASDWQTLLAAEDGAWARRRNRLACVYCARLLPAARFTDREKSRKKAFRACVACWDEVLRVWNGATKAAAARCPRKGGSARREVRVDGWNGVCGCCEGVFVRWGGRDAARSVCCACAGERLEKAGWQMGEAARLWRDLEKVERPASGTYWDFDWELQEGREGQVYWDWGYGYCSCCVSVEPQTWRDEWRGINIRRVEDL</sequence>
<dbReference type="Proteomes" id="UP000572817">
    <property type="component" value="Unassembled WGS sequence"/>
</dbReference>
<protein>
    <recommendedName>
        <fullName evidence="1">F-box domain-containing protein</fullName>
    </recommendedName>
</protein>
<dbReference type="PROSITE" id="PS50181">
    <property type="entry name" value="FBOX"/>
    <property type="match status" value="1"/>
</dbReference>
<accession>A0A8H4IX89</accession>
<evidence type="ECO:0000313" key="3">
    <source>
        <dbReference type="Proteomes" id="UP000572817"/>
    </source>
</evidence>